<dbReference type="Proteomes" id="UP000199600">
    <property type="component" value="Unassembled WGS sequence"/>
</dbReference>
<dbReference type="EMBL" id="FLQY01000364">
    <property type="protein sequence ID" value="SBT10684.1"/>
    <property type="molecule type" value="Genomic_DNA"/>
</dbReference>
<evidence type="ECO:0000313" key="3">
    <source>
        <dbReference type="Proteomes" id="UP000199600"/>
    </source>
</evidence>
<evidence type="ECO:0000313" key="2">
    <source>
        <dbReference type="EMBL" id="SBT10684.1"/>
    </source>
</evidence>
<reference evidence="2 3" key="1">
    <citation type="submission" date="2016-06" db="EMBL/GenBank/DDBJ databases">
        <authorList>
            <person name="Kjaerup R.B."/>
            <person name="Dalgaard T.S."/>
            <person name="Juul-Madsen H.R."/>
        </authorList>
    </citation>
    <scope>NUCLEOTIDE SEQUENCE [LARGE SCALE GENOMIC DNA]</scope>
    <source>
        <strain evidence="2">2</strain>
    </source>
</reference>
<feature type="signal peptide" evidence="1">
    <location>
        <begin position="1"/>
        <end position="20"/>
    </location>
</feature>
<accession>A0A1A8Y0J5</accession>
<evidence type="ECO:0000256" key="1">
    <source>
        <dbReference type="SAM" id="SignalP"/>
    </source>
</evidence>
<feature type="chain" id="PRO_5008381961" description="Lipoprotein" evidence="1">
    <location>
        <begin position="21"/>
        <end position="140"/>
    </location>
</feature>
<keyword evidence="3" id="KW-1185">Reference proteome</keyword>
<sequence>MKYATFLFLFLTGCASVQNAGTAEYSVKPVVIGEKTVCCEVTVRNGKEFAYLEAHIEKRGDDYTVDLKEQGVKAFEGQAIAASVIGASLTAAQRAALTTALMPLAPLIIPAAGAAIAAPGIGAAAVGAAGVIATQKALEE</sequence>
<gene>
    <name evidence="2" type="ORF">PROAA_610044</name>
</gene>
<evidence type="ECO:0008006" key="4">
    <source>
        <dbReference type="Google" id="ProtNLM"/>
    </source>
</evidence>
<proteinExistence type="predicted"/>
<dbReference type="AlphaFoldDB" id="A0A1A8Y0J5"/>
<name>A0A1A8Y0J5_9RHOO</name>
<dbReference type="RefSeq" id="WP_186412257.1">
    <property type="nucleotide sequence ID" value="NZ_FLQY01000364.1"/>
</dbReference>
<organism evidence="2 3">
    <name type="scientific">Candidatus Propionivibrio aalborgensis</name>
    <dbReference type="NCBI Taxonomy" id="1860101"/>
    <lineage>
        <taxon>Bacteria</taxon>
        <taxon>Pseudomonadati</taxon>
        <taxon>Pseudomonadota</taxon>
        <taxon>Betaproteobacteria</taxon>
        <taxon>Rhodocyclales</taxon>
        <taxon>Rhodocyclaceae</taxon>
        <taxon>Propionivibrio</taxon>
    </lineage>
</organism>
<protein>
    <recommendedName>
        <fullName evidence="4">Lipoprotein</fullName>
    </recommendedName>
</protein>
<keyword evidence="1" id="KW-0732">Signal</keyword>